<evidence type="ECO:0000313" key="3">
    <source>
        <dbReference type="Proteomes" id="UP000572212"/>
    </source>
</evidence>
<feature type="transmembrane region" description="Helical" evidence="1">
    <location>
        <begin position="101"/>
        <end position="122"/>
    </location>
</feature>
<keyword evidence="3" id="KW-1185">Reference proteome</keyword>
<evidence type="ECO:0000313" key="2">
    <source>
        <dbReference type="EMBL" id="MBB6512954.1"/>
    </source>
</evidence>
<organism evidence="2 3">
    <name type="scientific">Gracilibacillus halotolerans</name>
    <dbReference type="NCBI Taxonomy" id="74386"/>
    <lineage>
        <taxon>Bacteria</taxon>
        <taxon>Bacillati</taxon>
        <taxon>Bacillota</taxon>
        <taxon>Bacilli</taxon>
        <taxon>Bacillales</taxon>
        <taxon>Bacillaceae</taxon>
        <taxon>Gracilibacillus</taxon>
    </lineage>
</organism>
<reference evidence="2 3" key="1">
    <citation type="submission" date="2020-08" db="EMBL/GenBank/DDBJ databases">
        <title>Genomic Encyclopedia of Type Strains, Phase IV (KMG-IV): sequencing the most valuable type-strain genomes for metagenomic binning, comparative biology and taxonomic classification.</title>
        <authorList>
            <person name="Goeker M."/>
        </authorList>
    </citation>
    <scope>NUCLEOTIDE SEQUENCE [LARGE SCALE GENOMIC DNA]</scope>
    <source>
        <strain evidence="2 3">DSM 11805</strain>
    </source>
</reference>
<sequence>MILGAICAIYVLDYYYFILLKGESFGSTLFFFLSIVFLIVFMFLLVFTFNFVSYTVHINESLLKSLKDSFIITIGNPLISISICSLNALIIYISFSVLTFLIPFFMGALIALISFAGFYMIYLKVVLMNETRSGYLRSV</sequence>
<keyword evidence="1" id="KW-1133">Transmembrane helix</keyword>
<dbReference type="Proteomes" id="UP000572212">
    <property type="component" value="Unassembled WGS sequence"/>
</dbReference>
<dbReference type="EMBL" id="JACHON010000006">
    <property type="protein sequence ID" value="MBB6512954.1"/>
    <property type="molecule type" value="Genomic_DNA"/>
</dbReference>
<proteinExistence type="predicted"/>
<dbReference type="AlphaFoldDB" id="A0A841RPU8"/>
<accession>A0A841RPU8</accession>
<evidence type="ECO:0000256" key="1">
    <source>
        <dbReference type="SAM" id="Phobius"/>
    </source>
</evidence>
<keyword evidence="1" id="KW-0812">Transmembrane</keyword>
<protein>
    <submittedName>
        <fullName evidence="2">Putative membrane protein YesL</fullName>
    </submittedName>
</protein>
<feature type="transmembrane region" description="Helical" evidence="1">
    <location>
        <begin position="70"/>
        <end position="95"/>
    </location>
</feature>
<gene>
    <name evidence="2" type="ORF">GGQ92_001743</name>
</gene>
<feature type="transmembrane region" description="Helical" evidence="1">
    <location>
        <begin position="29"/>
        <end position="49"/>
    </location>
</feature>
<name>A0A841RPU8_9BACI</name>
<keyword evidence="1" id="KW-0472">Membrane</keyword>
<comment type="caution">
    <text evidence="2">The sequence shown here is derived from an EMBL/GenBank/DDBJ whole genome shotgun (WGS) entry which is preliminary data.</text>
</comment>